<feature type="compositionally biased region" description="Polar residues" evidence="6">
    <location>
        <begin position="168"/>
        <end position="177"/>
    </location>
</feature>
<organism evidence="9">
    <name type="scientific">uncultured Desulfovibrio sp</name>
    <dbReference type="NCBI Taxonomy" id="167968"/>
    <lineage>
        <taxon>Bacteria</taxon>
        <taxon>Pseudomonadati</taxon>
        <taxon>Thermodesulfobacteriota</taxon>
        <taxon>Desulfovibrionia</taxon>
        <taxon>Desulfovibrionales</taxon>
        <taxon>Desulfovibrionaceae</taxon>
        <taxon>Desulfovibrio</taxon>
        <taxon>environmental samples</taxon>
    </lineage>
</organism>
<evidence type="ECO:0000256" key="4">
    <source>
        <dbReference type="ARBA" id="ARBA00022989"/>
    </source>
</evidence>
<comment type="subcellular location">
    <subcellularLocation>
        <location evidence="1">Membrane</location>
        <topology evidence="1">Multi-pass membrane protein</topology>
    </subcellularLocation>
</comment>
<protein>
    <submittedName>
        <fullName evidence="9">GtrA family protein</fullName>
    </submittedName>
</protein>
<evidence type="ECO:0000256" key="3">
    <source>
        <dbReference type="ARBA" id="ARBA00022692"/>
    </source>
</evidence>
<keyword evidence="5 7" id="KW-0472">Membrane</keyword>
<feature type="transmembrane region" description="Helical" evidence="7">
    <location>
        <begin position="66"/>
        <end position="85"/>
    </location>
</feature>
<reference evidence="9" key="1">
    <citation type="submission" date="2016-04" db="EMBL/GenBank/DDBJ databases">
        <authorList>
            <person name="Evans L.H."/>
            <person name="Alamgir A."/>
            <person name="Owens N."/>
            <person name="Weber N.D."/>
            <person name="Virtaneva K."/>
            <person name="Barbian K."/>
            <person name="Babar A."/>
            <person name="Rosenke K."/>
        </authorList>
    </citation>
    <scope>NUCLEOTIDE SEQUENCE</scope>
    <source>
        <strain evidence="9">92-2</strain>
    </source>
</reference>
<dbReference type="PANTHER" id="PTHR38459">
    <property type="entry name" value="PROPHAGE BACTOPRENOL-LINKED GLUCOSE TRANSLOCASE HOMOLOG"/>
    <property type="match status" value="1"/>
</dbReference>
<dbReference type="Pfam" id="PF04138">
    <property type="entry name" value="GtrA_DPMS_TM"/>
    <property type="match status" value="1"/>
</dbReference>
<evidence type="ECO:0000256" key="1">
    <source>
        <dbReference type="ARBA" id="ARBA00004141"/>
    </source>
</evidence>
<evidence type="ECO:0000256" key="5">
    <source>
        <dbReference type="ARBA" id="ARBA00023136"/>
    </source>
</evidence>
<dbReference type="InterPro" id="IPR007267">
    <property type="entry name" value="GtrA_DPMS_TM"/>
</dbReference>
<evidence type="ECO:0000256" key="7">
    <source>
        <dbReference type="SAM" id="Phobius"/>
    </source>
</evidence>
<comment type="similarity">
    <text evidence="2">Belongs to the GtrA family.</text>
</comment>
<dbReference type="EMBL" id="FLUP01000001">
    <property type="protein sequence ID" value="SBW03431.1"/>
    <property type="molecule type" value="Genomic_DNA"/>
</dbReference>
<keyword evidence="4 7" id="KW-1133">Transmembrane helix</keyword>
<feature type="domain" description="GtrA/DPMS transmembrane" evidence="8">
    <location>
        <begin position="34"/>
        <end position="153"/>
    </location>
</feature>
<gene>
    <name evidence="9" type="ORF">KM92DES2_11794</name>
</gene>
<feature type="transmembrane region" description="Helical" evidence="7">
    <location>
        <begin position="129"/>
        <end position="148"/>
    </location>
</feature>
<evidence type="ECO:0000259" key="8">
    <source>
        <dbReference type="Pfam" id="PF04138"/>
    </source>
</evidence>
<feature type="region of interest" description="Disordered" evidence="6">
    <location>
        <begin position="161"/>
        <end position="184"/>
    </location>
</feature>
<evidence type="ECO:0000313" key="9">
    <source>
        <dbReference type="EMBL" id="SBW03431.1"/>
    </source>
</evidence>
<proteinExistence type="inferred from homology"/>
<feature type="transmembrane region" description="Helical" evidence="7">
    <location>
        <begin position="32"/>
        <end position="54"/>
    </location>
</feature>
<dbReference type="InterPro" id="IPR051401">
    <property type="entry name" value="GtrA_CellWall_Glycosyl"/>
</dbReference>
<sequence>MRRGFAVVSGWQAVPGFRWLADLVRGLLARRWVRFGIVGGAASVSYFLLGLLFVNVAGLPTLAGNALAYALSFIVSYLGQCLWTFRAADSAAGIASHRTMLPRFAATQAVGLCCNSAIVWLLVRLGVPYAWAMPVAVLTVPVMVYVLCKVWVFRTQASFAPAGAGQSPAHQTSTPHTARNEDKA</sequence>
<dbReference type="AlphaFoldDB" id="A0A212JVF8"/>
<feature type="transmembrane region" description="Helical" evidence="7">
    <location>
        <begin position="105"/>
        <end position="123"/>
    </location>
</feature>
<name>A0A212JVF8_9BACT</name>
<evidence type="ECO:0000256" key="2">
    <source>
        <dbReference type="ARBA" id="ARBA00009399"/>
    </source>
</evidence>
<dbReference type="GO" id="GO:0000271">
    <property type="term" value="P:polysaccharide biosynthetic process"/>
    <property type="evidence" value="ECO:0007669"/>
    <property type="project" value="InterPro"/>
</dbReference>
<keyword evidence="3 7" id="KW-0812">Transmembrane</keyword>
<evidence type="ECO:0000256" key="6">
    <source>
        <dbReference type="SAM" id="MobiDB-lite"/>
    </source>
</evidence>
<dbReference type="GO" id="GO:0005886">
    <property type="term" value="C:plasma membrane"/>
    <property type="evidence" value="ECO:0007669"/>
    <property type="project" value="TreeGrafter"/>
</dbReference>
<dbReference type="PANTHER" id="PTHR38459:SF1">
    <property type="entry name" value="PROPHAGE BACTOPRENOL-LINKED GLUCOSE TRANSLOCASE HOMOLOG"/>
    <property type="match status" value="1"/>
</dbReference>
<accession>A0A212JVF8</accession>